<dbReference type="RefSeq" id="WP_284259505.1">
    <property type="nucleotide sequence ID" value="NZ_BSOS01000094.1"/>
</dbReference>
<dbReference type="EMBL" id="BSOS01000094">
    <property type="protein sequence ID" value="GLR68653.1"/>
    <property type="molecule type" value="Genomic_DNA"/>
</dbReference>
<evidence type="ECO:0000313" key="1">
    <source>
        <dbReference type="EMBL" id="GLR68653.1"/>
    </source>
</evidence>
<sequence length="89" mass="9823">MFRAYASFLLHLTPEAQRRLPRLDFQATQAVFRAAVTHAAGGVTPVTALIKGEHVTITSREREDGVVIFVLDHNPAVPTSMPRPNRSCL</sequence>
<comment type="caution">
    <text evidence="1">The sequence shown here is derived from an EMBL/GenBank/DDBJ whole genome shotgun (WGS) entry which is preliminary data.</text>
</comment>
<reference evidence="2" key="1">
    <citation type="journal article" date="2019" name="Int. J. Syst. Evol. Microbiol.">
        <title>The Global Catalogue of Microorganisms (GCM) 10K type strain sequencing project: providing services to taxonomists for standard genome sequencing and annotation.</title>
        <authorList>
            <consortium name="The Broad Institute Genomics Platform"/>
            <consortium name="The Broad Institute Genome Sequencing Center for Infectious Disease"/>
            <person name="Wu L."/>
            <person name="Ma J."/>
        </authorList>
    </citation>
    <scope>NUCLEOTIDE SEQUENCE [LARGE SCALE GENOMIC DNA]</scope>
    <source>
        <strain evidence="2">NBRC 112502</strain>
    </source>
</reference>
<evidence type="ECO:0000313" key="2">
    <source>
        <dbReference type="Proteomes" id="UP001156641"/>
    </source>
</evidence>
<gene>
    <name evidence="1" type="ORF">GCM10010909_33350</name>
</gene>
<accession>A0ABQ6ABH3</accession>
<keyword evidence="2" id="KW-1185">Reference proteome</keyword>
<organism evidence="1 2">
    <name type="scientific">Acidocella aquatica</name>
    <dbReference type="NCBI Taxonomy" id="1922313"/>
    <lineage>
        <taxon>Bacteria</taxon>
        <taxon>Pseudomonadati</taxon>
        <taxon>Pseudomonadota</taxon>
        <taxon>Alphaproteobacteria</taxon>
        <taxon>Acetobacterales</taxon>
        <taxon>Acidocellaceae</taxon>
        <taxon>Acidocella</taxon>
    </lineage>
</organism>
<dbReference type="Proteomes" id="UP001156641">
    <property type="component" value="Unassembled WGS sequence"/>
</dbReference>
<name>A0ABQ6ABH3_9PROT</name>
<proteinExistence type="predicted"/>
<protein>
    <submittedName>
        <fullName evidence="1">Uncharacterized protein</fullName>
    </submittedName>
</protein>